<feature type="chain" id="PRO_5015356238" evidence="2">
    <location>
        <begin position="28"/>
        <end position="131"/>
    </location>
</feature>
<evidence type="ECO:0000313" key="3">
    <source>
        <dbReference type="EMBL" id="GBG13046.1"/>
    </source>
</evidence>
<comment type="caution">
    <text evidence="3">The sequence shown here is derived from an EMBL/GenBank/DDBJ whole genome shotgun (WGS) entry which is preliminary data.</text>
</comment>
<feature type="signal peptide" evidence="2">
    <location>
        <begin position="1"/>
        <end position="27"/>
    </location>
</feature>
<evidence type="ECO:0000313" key="4">
    <source>
        <dbReference type="Proteomes" id="UP000245081"/>
    </source>
</evidence>
<gene>
    <name evidence="3" type="ORF">NMK_0584</name>
</gene>
<accession>A0A2R5F3F9</accession>
<reference evidence="3 4" key="1">
    <citation type="journal article" date="2018" name="Environ. Microbiol.">
        <title>Isolation and genomic characterization of Novimethylophilus kurashikiensis gen. nov. sp. nov., a new lanthanide-dependent methylotrophic species of Methylophilaceae.</title>
        <authorList>
            <person name="Lv H."/>
            <person name="Sahin N."/>
            <person name="Tani A."/>
        </authorList>
    </citation>
    <scope>NUCLEOTIDE SEQUENCE [LARGE SCALE GENOMIC DNA]</scope>
    <source>
        <strain evidence="3 4">La2-4</strain>
    </source>
</reference>
<name>A0A2R5F3F9_9PROT</name>
<dbReference type="AlphaFoldDB" id="A0A2R5F3F9"/>
<dbReference type="Proteomes" id="UP000245081">
    <property type="component" value="Unassembled WGS sequence"/>
</dbReference>
<evidence type="ECO:0000256" key="2">
    <source>
        <dbReference type="SAM" id="SignalP"/>
    </source>
</evidence>
<dbReference type="RefSeq" id="WP_181376148.1">
    <property type="nucleotide sequence ID" value="NZ_BDOQ01000002.1"/>
</dbReference>
<sequence length="131" mass="14388">MFVKKSLVALCLASAVLASVAPLQAFAADKAAKAAKSKTFNEDQFISLFSHKSTKQVTEAVGKPARTAQASKPSDAEATLGRPLDTSGSGAKVEMWYYQNLVRYDDKHTYKTVELTFVNDRCMNIAFFNDR</sequence>
<dbReference type="EMBL" id="BDOQ01000002">
    <property type="protein sequence ID" value="GBG13046.1"/>
    <property type="molecule type" value="Genomic_DNA"/>
</dbReference>
<organism evidence="3 4">
    <name type="scientific">Novimethylophilus kurashikiensis</name>
    <dbReference type="NCBI Taxonomy" id="1825523"/>
    <lineage>
        <taxon>Bacteria</taxon>
        <taxon>Pseudomonadati</taxon>
        <taxon>Pseudomonadota</taxon>
        <taxon>Betaproteobacteria</taxon>
        <taxon>Nitrosomonadales</taxon>
        <taxon>Methylophilaceae</taxon>
        <taxon>Novimethylophilus</taxon>
    </lineage>
</organism>
<feature type="region of interest" description="Disordered" evidence="1">
    <location>
        <begin position="60"/>
        <end position="89"/>
    </location>
</feature>
<evidence type="ECO:0000256" key="1">
    <source>
        <dbReference type="SAM" id="MobiDB-lite"/>
    </source>
</evidence>
<proteinExistence type="predicted"/>
<keyword evidence="2" id="KW-0732">Signal</keyword>
<keyword evidence="4" id="KW-1185">Reference proteome</keyword>
<protein>
    <submittedName>
        <fullName evidence="3">Uncharacterized protein</fullName>
    </submittedName>
</protein>